<dbReference type="Proteomes" id="UP000189777">
    <property type="component" value="Unassembled WGS sequence"/>
</dbReference>
<gene>
    <name evidence="2" type="ORF">SAMN04324258_2231</name>
</gene>
<dbReference type="GO" id="GO:0140359">
    <property type="term" value="F:ABC-type transporter activity"/>
    <property type="evidence" value="ECO:0007669"/>
    <property type="project" value="InterPro"/>
</dbReference>
<sequence length="362" mass="38059">MSRLLRVELRRLWARQITRWACVGVLALAAISGLAVYLSAPPPSAQEVANAQEMFAADQEAWETDGEQQVASCEADAEAEGRTPEEWGCDQMAPRLEYYLPPTQTFVPDATQQELMFGAEEVDADDDATAAAVEEIRGSVWNGWAGLASLDDVAVLLVLVALVVGVSFVTAEINSGSLGMWLTFEPRRQRVYWAKAAAAALGTVPLVLVGFALLVAASYAVYASFGTLGGLTGAVWLEVAAFTGRLVAAGAALAAVGVALGVLFKHAAAAVGVVGVVAWGSLVFGFGLGELQRWLPTTALTAWLQGGSVFSTERCTPSADGVFECLPVDHVVTTTQGGLTLLAVTAVLTLLAALVFRRRDVS</sequence>
<keyword evidence="1" id="KW-1133">Transmembrane helix</keyword>
<dbReference type="PANTHER" id="PTHR37305:SF1">
    <property type="entry name" value="MEMBRANE PROTEIN"/>
    <property type="match status" value="1"/>
</dbReference>
<dbReference type="GO" id="GO:0005886">
    <property type="term" value="C:plasma membrane"/>
    <property type="evidence" value="ECO:0007669"/>
    <property type="project" value="UniProtKB-SubCell"/>
</dbReference>
<feature type="transmembrane region" description="Helical" evidence="1">
    <location>
        <begin position="234"/>
        <end position="260"/>
    </location>
</feature>
<feature type="transmembrane region" description="Helical" evidence="1">
    <location>
        <begin position="267"/>
        <end position="288"/>
    </location>
</feature>
<name>A0A1T5KPF9_9MICO</name>
<keyword evidence="1" id="KW-0472">Membrane</keyword>
<feature type="transmembrane region" description="Helical" evidence="1">
    <location>
        <begin position="192"/>
        <end position="222"/>
    </location>
</feature>
<accession>A0A1T5KPF9</accession>
<dbReference type="STRING" id="526729.SAMN04324258_2231"/>
<reference evidence="2 3" key="1">
    <citation type="submission" date="2017-02" db="EMBL/GenBank/DDBJ databases">
        <authorList>
            <person name="Peterson S.W."/>
        </authorList>
    </citation>
    <scope>NUCLEOTIDE SEQUENCE [LARGE SCALE GENOMIC DNA]</scope>
    <source>
        <strain evidence="2 3">DSM 21481</strain>
    </source>
</reference>
<organism evidence="2 3">
    <name type="scientific">Krasilnikoviella flava</name>
    <dbReference type="NCBI Taxonomy" id="526729"/>
    <lineage>
        <taxon>Bacteria</taxon>
        <taxon>Bacillati</taxon>
        <taxon>Actinomycetota</taxon>
        <taxon>Actinomycetes</taxon>
        <taxon>Micrococcales</taxon>
        <taxon>Promicromonosporaceae</taxon>
        <taxon>Krasilnikoviella</taxon>
    </lineage>
</organism>
<dbReference type="AlphaFoldDB" id="A0A1T5KPF9"/>
<feature type="transmembrane region" description="Helical" evidence="1">
    <location>
        <begin position="20"/>
        <end position="40"/>
    </location>
</feature>
<protein>
    <submittedName>
        <fullName evidence="2">ABC-2 type transport system permease protein</fullName>
    </submittedName>
</protein>
<dbReference type="EMBL" id="FUZQ01000004">
    <property type="protein sequence ID" value="SKC65577.1"/>
    <property type="molecule type" value="Genomic_DNA"/>
</dbReference>
<dbReference type="PANTHER" id="PTHR37305">
    <property type="entry name" value="INTEGRAL MEMBRANE PROTEIN-RELATED"/>
    <property type="match status" value="1"/>
</dbReference>
<dbReference type="OrthoDB" id="3819831at2"/>
<feature type="transmembrane region" description="Helical" evidence="1">
    <location>
        <begin position="153"/>
        <end position="171"/>
    </location>
</feature>
<dbReference type="RefSeq" id="WP_079574572.1">
    <property type="nucleotide sequence ID" value="NZ_FUZQ01000004.1"/>
</dbReference>
<keyword evidence="1" id="KW-0812">Transmembrane</keyword>
<dbReference type="Pfam" id="PF12679">
    <property type="entry name" value="ABC2_membrane_2"/>
    <property type="match status" value="1"/>
</dbReference>
<feature type="transmembrane region" description="Helical" evidence="1">
    <location>
        <begin position="337"/>
        <end position="356"/>
    </location>
</feature>
<keyword evidence="3" id="KW-1185">Reference proteome</keyword>
<proteinExistence type="predicted"/>
<evidence type="ECO:0000256" key="1">
    <source>
        <dbReference type="SAM" id="Phobius"/>
    </source>
</evidence>
<evidence type="ECO:0000313" key="3">
    <source>
        <dbReference type="Proteomes" id="UP000189777"/>
    </source>
</evidence>
<evidence type="ECO:0000313" key="2">
    <source>
        <dbReference type="EMBL" id="SKC65577.1"/>
    </source>
</evidence>